<dbReference type="EMBL" id="CP043420">
    <property type="protein sequence ID" value="QEL12230.1"/>
    <property type="molecule type" value="Genomic_DNA"/>
</dbReference>
<accession>A0A1S1NW24</accession>
<proteinExistence type="predicted"/>
<name>A0A1S1NW24_9GAMM</name>
<evidence type="ECO:0000313" key="1">
    <source>
        <dbReference type="EMBL" id="QEL12230.1"/>
    </source>
</evidence>
<dbReference type="STRING" id="657387.BH688_07690"/>
<gene>
    <name evidence="1" type="ORF">FY550_14530</name>
</gene>
<sequence>MPHRFSPSEKAFYSVALEARYRAEKSWPNDLVDVTDAQYREYALSSPPVGKMLSADAAGTPTWIDVPPPEPEPAETRRARAIARIDRAADQARAADRSIGQYLDAEYRVVNDALAEWRARESDDAPVPPAIEAWADAEGISAIEAAEQIAEAAGRAEDLLLAVRHVRLAGKGAIRDAGDDADFDALVQTYIEQFEQIEASVPGA</sequence>
<protein>
    <submittedName>
        <fullName evidence="1">Uncharacterized protein</fullName>
    </submittedName>
</protein>
<keyword evidence="2" id="KW-1185">Reference proteome</keyword>
<dbReference type="Proteomes" id="UP000322553">
    <property type="component" value="Chromosome"/>
</dbReference>
<evidence type="ECO:0000313" key="2">
    <source>
        <dbReference type="Proteomes" id="UP000322553"/>
    </source>
</evidence>
<reference evidence="1 2" key="1">
    <citation type="submission" date="2019-08" db="EMBL/GenBank/DDBJ databases">
        <title>Complete genome sequence of Kushneria sp. YCWA18, a halophilic phosphate-solubilizing bacterium isolated from Daqiao saltern in China.</title>
        <authorList>
            <person name="Du G.-X."/>
            <person name="Qu L.-Y."/>
        </authorList>
    </citation>
    <scope>NUCLEOTIDE SEQUENCE [LARGE SCALE GENOMIC DNA]</scope>
    <source>
        <strain evidence="1 2">YCWA18</strain>
    </source>
</reference>
<organism evidence="1 2">
    <name type="scientific">Kushneria phosphatilytica</name>
    <dbReference type="NCBI Taxonomy" id="657387"/>
    <lineage>
        <taxon>Bacteria</taxon>
        <taxon>Pseudomonadati</taxon>
        <taxon>Pseudomonadota</taxon>
        <taxon>Gammaproteobacteria</taxon>
        <taxon>Oceanospirillales</taxon>
        <taxon>Halomonadaceae</taxon>
        <taxon>Kushneria</taxon>
    </lineage>
</organism>
<dbReference type="OrthoDB" id="8596093at2"/>
<dbReference type="Pfam" id="PF02413">
    <property type="entry name" value="Caudo_TAP"/>
    <property type="match status" value="1"/>
</dbReference>
<dbReference type="AlphaFoldDB" id="A0A1S1NW24"/>
<dbReference type="RefSeq" id="WP_070978067.1">
    <property type="nucleotide sequence ID" value="NZ_CP043420.1"/>
</dbReference>
<dbReference type="KEGG" id="kuy:FY550_14530"/>
<dbReference type="InterPro" id="IPR003458">
    <property type="entry name" value="Phage_T4_Gp38_tail_assem"/>
</dbReference>